<dbReference type="OrthoDB" id="10025998at2759"/>
<dbReference type="Proteomes" id="UP000005446">
    <property type="component" value="Unassembled WGS sequence"/>
</dbReference>
<evidence type="ECO:0000313" key="3">
    <source>
        <dbReference type="Proteomes" id="UP000005446"/>
    </source>
</evidence>
<evidence type="ECO:0000313" key="2">
    <source>
        <dbReference type="EMBL" id="EHK98149.1"/>
    </source>
</evidence>
<accession>H0ETJ3</accession>
<gene>
    <name evidence="2" type="ORF">M7I_6057</name>
</gene>
<sequence length="160" mass="18169">MFSGETEHVDGKKKGKGKQDPTKAGELIKGLDDWRDGFYEPMGYHTGGSGETLHGGIWGTPEMRKHIWGYCPEVKMMLKMDAAKFVPGECHGNWKRMEEGWDGIYGPHMDAKLEERTEVIDDFELKKMLLFLHIPLGSGVMENSCFKIHSLGMGMCYMMF</sequence>
<evidence type="ECO:0000256" key="1">
    <source>
        <dbReference type="SAM" id="MobiDB-lite"/>
    </source>
</evidence>
<dbReference type="AlphaFoldDB" id="H0ETJ3"/>
<feature type="region of interest" description="Disordered" evidence="1">
    <location>
        <begin position="1"/>
        <end position="26"/>
    </location>
</feature>
<keyword evidence="3" id="KW-1185">Reference proteome</keyword>
<dbReference type="InParanoid" id="H0ETJ3"/>
<reference evidence="2 3" key="1">
    <citation type="journal article" date="2012" name="Eukaryot. Cell">
        <title>Genome sequence of the fungus Glarea lozoyensis: the first genome sequence of a species from the Helotiaceae family.</title>
        <authorList>
            <person name="Youssar L."/>
            <person name="Gruening B.A."/>
            <person name="Erxleben A."/>
            <person name="Guenther S."/>
            <person name="Huettel W."/>
        </authorList>
    </citation>
    <scope>NUCLEOTIDE SEQUENCE [LARGE SCALE GENOMIC DNA]</scope>
    <source>
        <strain evidence="3">ATCC 74030 / MF5533</strain>
    </source>
</reference>
<protein>
    <submittedName>
        <fullName evidence="2">Uncharacterized protein</fullName>
    </submittedName>
</protein>
<dbReference type="HOGENOM" id="CLU_1652318_0_0_1"/>
<feature type="compositionally biased region" description="Basic and acidic residues" evidence="1">
    <location>
        <begin position="1"/>
        <end position="23"/>
    </location>
</feature>
<name>H0ETJ3_GLAL7</name>
<comment type="caution">
    <text evidence="2">The sequence shown here is derived from an EMBL/GenBank/DDBJ whole genome shotgun (WGS) entry which is preliminary data.</text>
</comment>
<organism evidence="2 3">
    <name type="scientific">Glarea lozoyensis (strain ATCC 74030 / MF5533)</name>
    <dbReference type="NCBI Taxonomy" id="1104152"/>
    <lineage>
        <taxon>Eukaryota</taxon>
        <taxon>Fungi</taxon>
        <taxon>Dikarya</taxon>
        <taxon>Ascomycota</taxon>
        <taxon>Pezizomycotina</taxon>
        <taxon>Leotiomycetes</taxon>
        <taxon>Helotiales</taxon>
        <taxon>Helotiaceae</taxon>
        <taxon>Glarea</taxon>
    </lineage>
</organism>
<dbReference type="EMBL" id="AGUE01000164">
    <property type="protein sequence ID" value="EHK98149.1"/>
    <property type="molecule type" value="Genomic_DNA"/>
</dbReference>
<proteinExistence type="predicted"/>